<protein>
    <recommendedName>
        <fullName evidence="1">Transposase IS200-like domain-containing protein</fullName>
    </recommendedName>
</protein>
<dbReference type="RefSeq" id="WP_353568762.1">
    <property type="nucleotide sequence ID" value="NZ_BAABRI010000030.1"/>
</dbReference>
<dbReference type="SMART" id="SM01321">
    <property type="entry name" value="Y1_Tnp"/>
    <property type="match status" value="1"/>
</dbReference>
<evidence type="ECO:0000313" key="2">
    <source>
        <dbReference type="EMBL" id="GAA5484657.1"/>
    </source>
</evidence>
<dbReference type="EMBL" id="BAABRI010000030">
    <property type="protein sequence ID" value="GAA5484657.1"/>
    <property type="molecule type" value="Genomic_DNA"/>
</dbReference>
<dbReference type="InterPro" id="IPR036515">
    <property type="entry name" value="Transposase_17_sf"/>
</dbReference>
<evidence type="ECO:0000313" key="3">
    <source>
        <dbReference type="Proteomes" id="UP001476282"/>
    </source>
</evidence>
<accession>A0ABP9UV99</accession>
<reference evidence="2 3" key="1">
    <citation type="submission" date="2024-02" db="EMBL/GenBank/DDBJ databases">
        <title>Haloferula sargassicola NBRC 104335.</title>
        <authorList>
            <person name="Ichikawa N."/>
            <person name="Katano-Makiyama Y."/>
            <person name="Hidaka K."/>
        </authorList>
    </citation>
    <scope>NUCLEOTIDE SEQUENCE [LARGE SCALE GENOMIC DNA]</scope>
    <source>
        <strain evidence="2 3">NBRC 104335</strain>
    </source>
</reference>
<dbReference type="SUPFAM" id="SSF143422">
    <property type="entry name" value="Transposase IS200-like"/>
    <property type="match status" value="1"/>
</dbReference>
<dbReference type="InterPro" id="IPR052715">
    <property type="entry name" value="RAYT_transposase"/>
</dbReference>
<evidence type="ECO:0000259" key="1">
    <source>
        <dbReference type="SMART" id="SM01321"/>
    </source>
</evidence>
<keyword evidence="3" id="KW-1185">Reference proteome</keyword>
<proteinExistence type="predicted"/>
<dbReference type="PANTHER" id="PTHR36966:SF1">
    <property type="entry name" value="REP-ASSOCIATED TYROSINE TRANSPOSASE"/>
    <property type="match status" value="1"/>
</dbReference>
<organism evidence="2 3">
    <name type="scientific">Haloferula sargassicola</name>
    <dbReference type="NCBI Taxonomy" id="490096"/>
    <lineage>
        <taxon>Bacteria</taxon>
        <taxon>Pseudomonadati</taxon>
        <taxon>Verrucomicrobiota</taxon>
        <taxon>Verrucomicrobiia</taxon>
        <taxon>Verrucomicrobiales</taxon>
        <taxon>Verrucomicrobiaceae</taxon>
        <taxon>Haloferula</taxon>
    </lineage>
</organism>
<sequence>MFLDPDKAIEKHRGNLPHWQQGEAWLFVTWRLADSLPASVVKDLLLEKLRWEQSHPKPWNDATRKEHNRLFTLRFEALLDNAHGNCVLRDPDIATIVADGFHHFDGQRYRLDSYVVMPNHVHVLFHPLGDHLAEDILHTWKRFTAREINTALGQSGQLWQHESWDRLIRSYKHFAWVRRYIAKNPAKLPPDTFKLWQYGEGV</sequence>
<dbReference type="PANTHER" id="PTHR36966">
    <property type="entry name" value="REP-ASSOCIATED TYROSINE TRANSPOSASE"/>
    <property type="match status" value="1"/>
</dbReference>
<dbReference type="Proteomes" id="UP001476282">
    <property type="component" value="Unassembled WGS sequence"/>
</dbReference>
<comment type="caution">
    <text evidence="2">The sequence shown here is derived from an EMBL/GenBank/DDBJ whole genome shotgun (WGS) entry which is preliminary data.</text>
</comment>
<dbReference type="Gene3D" id="3.30.70.1290">
    <property type="entry name" value="Transposase IS200-like"/>
    <property type="match status" value="1"/>
</dbReference>
<gene>
    <name evidence="2" type="ORF">Hsar01_03903</name>
</gene>
<dbReference type="InterPro" id="IPR002686">
    <property type="entry name" value="Transposase_17"/>
</dbReference>
<feature type="domain" description="Transposase IS200-like" evidence="1">
    <location>
        <begin position="21"/>
        <end position="184"/>
    </location>
</feature>
<name>A0ABP9UV99_9BACT</name>